<evidence type="ECO:0000313" key="3">
    <source>
        <dbReference type="Proteomes" id="UP000007755"/>
    </source>
</evidence>
<feature type="compositionally biased region" description="Basic and acidic residues" evidence="1">
    <location>
        <begin position="70"/>
        <end position="81"/>
    </location>
</feature>
<dbReference type="AlphaFoldDB" id="F4X6C7"/>
<dbReference type="Proteomes" id="UP000007755">
    <property type="component" value="Unassembled WGS sequence"/>
</dbReference>
<organism evidence="3">
    <name type="scientific">Acromyrmex echinatior</name>
    <name type="common">Panamanian leafcutter ant</name>
    <name type="synonym">Acromyrmex octospinosus echinatior</name>
    <dbReference type="NCBI Taxonomy" id="103372"/>
    <lineage>
        <taxon>Eukaryota</taxon>
        <taxon>Metazoa</taxon>
        <taxon>Ecdysozoa</taxon>
        <taxon>Arthropoda</taxon>
        <taxon>Hexapoda</taxon>
        <taxon>Insecta</taxon>
        <taxon>Pterygota</taxon>
        <taxon>Neoptera</taxon>
        <taxon>Endopterygota</taxon>
        <taxon>Hymenoptera</taxon>
        <taxon>Apocrita</taxon>
        <taxon>Aculeata</taxon>
        <taxon>Formicoidea</taxon>
        <taxon>Formicidae</taxon>
        <taxon>Myrmicinae</taxon>
        <taxon>Acromyrmex</taxon>
    </lineage>
</organism>
<proteinExistence type="predicted"/>
<dbReference type="InParanoid" id="F4X6C7"/>
<reference evidence="2" key="1">
    <citation type="submission" date="2011-02" db="EMBL/GenBank/DDBJ databases">
        <title>The genome of the leaf-cutting ant Acromyrmex echinatior suggests key adaptations to social evolution and fungus farming.</title>
        <authorList>
            <person name="Nygaard S."/>
            <person name="Zhang G."/>
        </authorList>
    </citation>
    <scope>NUCLEOTIDE SEQUENCE</scope>
</reference>
<feature type="region of interest" description="Disordered" evidence="1">
    <location>
        <begin position="48"/>
        <end position="87"/>
    </location>
</feature>
<sequence length="87" mass="9921">MHLDHFWTALIQMFDPKNVWSEKLNFAGHHEELVGFRAQGMARVTNEPRSILDTSSSAAEDWPSESAETLQERATRGGLKEARRKNP</sequence>
<protein>
    <submittedName>
        <fullName evidence="2">Uncharacterized protein</fullName>
    </submittedName>
</protein>
<dbReference type="EMBL" id="GL888808">
    <property type="protein sequence ID" value="EGI57997.1"/>
    <property type="molecule type" value="Genomic_DNA"/>
</dbReference>
<name>F4X6C7_ACREC</name>
<gene>
    <name evidence="2" type="ORF">G5I_13943</name>
</gene>
<evidence type="ECO:0000256" key="1">
    <source>
        <dbReference type="SAM" id="MobiDB-lite"/>
    </source>
</evidence>
<accession>F4X6C7</accession>
<keyword evidence="3" id="KW-1185">Reference proteome</keyword>
<evidence type="ECO:0000313" key="2">
    <source>
        <dbReference type="EMBL" id="EGI57997.1"/>
    </source>
</evidence>